<evidence type="ECO:0000256" key="6">
    <source>
        <dbReference type="ARBA" id="ARBA00022691"/>
    </source>
</evidence>
<keyword evidence="5 8" id="KW-0808">Transferase</keyword>
<evidence type="ECO:0000256" key="2">
    <source>
        <dbReference type="ARBA" id="ARBA00011245"/>
    </source>
</evidence>
<dbReference type="PROSITE" id="PS50088">
    <property type="entry name" value="ANK_REPEAT"/>
    <property type="match status" value="1"/>
</dbReference>
<organism evidence="12 13">
    <name type="scientific">Rhizophlyctis rosea</name>
    <dbReference type="NCBI Taxonomy" id="64517"/>
    <lineage>
        <taxon>Eukaryota</taxon>
        <taxon>Fungi</taxon>
        <taxon>Fungi incertae sedis</taxon>
        <taxon>Chytridiomycota</taxon>
        <taxon>Chytridiomycota incertae sedis</taxon>
        <taxon>Chytridiomycetes</taxon>
        <taxon>Rhizophlyctidales</taxon>
        <taxon>Rhizophlyctidaceae</taxon>
        <taxon>Rhizophlyctis</taxon>
    </lineage>
</organism>
<name>A0AAD5SE87_9FUNG</name>
<protein>
    <recommendedName>
        <fullName evidence="8">Arginine N-methyltransferase 2</fullName>
        <ecNumber evidence="8">2.1.1.-</ecNumber>
    </recommendedName>
</protein>
<evidence type="ECO:0000256" key="4">
    <source>
        <dbReference type="ARBA" id="ARBA00022603"/>
    </source>
</evidence>
<keyword evidence="6" id="KW-0949">S-adenosyl-L-methionine</keyword>
<gene>
    <name evidence="12" type="ORF">HK097_007091</name>
</gene>
<dbReference type="InterPro" id="IPR051038">
    <property type="entry name" value="RMT2/GAMT_Mtase"/>
</dbReference>
<comment type="subunit">
    <text evidence="2 8">Monomer.</text>
</comment>
<evidence type="ECO:0000256" key="9">
    <source>
        <dbReference type="PROSITE-ProRule" id="PRU00023"/>
    </source>
</evidence>
<dbReference type="Pfam" id="PF00023">
    <property type="entry name" value="Ank"/>
    <property type="match status" value="1"/>
</dbReference>
<dbReference type="PANTHER" id="PTHR32379:SF1">
    <property type="entry name" value="GUANIDINOACETATE N-METHYLTRANSFERASE"/>
    <property type="match status" value="1"/>
</dbReference>
<dbReference type="SUPFAM" id="SSF48403">
    <property type="entry name" value="Ankyrin repeat"/>
    <property type="match status" value="1"/>
</dbReference>
<dbReference type="SUPFAM" id="SSF53335">
    <property type="entry name" value="S-adenosyl-L-methionine-dependent methyltransferases"/>
    <property type="match status" value="1"/>
</dbReference>
<comment type="similarity">
    <text evidence="8">Belongs to the class I-like SAM-binding methyltransferase superfamily. RMT2 methyltransferase family.</text>
</comment>
<dbReference type="GO" id="GO:0005634">
    <property type="term" value="C:nucleus"/>
    <property type="evidence" value="ECO:0007669"/>
    <property type="project" value="UniProtKB-SubCell"/>
</dbReference>
<comment type="subcellular location">
    <subcellularLocation>
        <location evidence="8">Cytoplasm</location>
    </subcellularLocation>
    <subcellularLocation>
        <location evidence="8">Nucleus</location>
    </subcellularLocation>
</comment>
<dbReference type="InterPro" id="IPR026480">
    <property type="entry name" value="RMT2_dom"/>
</dbReference>
<sequence length="392" mass="43465">MGRKRYFTMTEQSDIVSTTEHDTTVLLLDYLASLTPSTPSPASQIGSFLSQGADLLHRDSTTGTTPLHIAARSGNTEAVTVLLGAGHPWNVVDNTGKSVGEVAKEAGWDELYEELVEEGVRVEFVLGVLEKAQTDDETETPADASSQTSSPNPLPDTLKSRPQNLTESTTLSTSYLSSSLTYTADTLTDTSSNAVMMSWETPLMILHTTSLFSRRAFPTSEFHILNVGFGLGIVDSIIQSHKPTTHTIIEAHPDVYKKMIADGWDKKEGVEVIFSKWQDALENGLLTRTYDAIFFDTFGENYDDLHSFHEHLPNLLTDESSTYSFFNGLAGTNQFFHDVACRMVELDLAEMGIETEWVEVDVGKLGDNVWQGMRRKYWSLNGYRLPVCRLVA</sequence>
<dbReference type="AlphaFoldDB" id="A0AAD5SE87"/>
<proteinExistence type="inferred from homology"/>
<feature type="region of interest" description="Disordered" evidence="10">
    <location>
        <begin position="132"/>
        <end position="166"/>
    </location>
</feature>
<dbReference type="InterPro" id="IPR036770">
    <property type="entry name" value="Ankyrin_rpt-contain_sf"/>
</dbReference>
<dbReference type="GO" id="GO:0005737">
    <property type="term" value="C:cytoplasm"/>
    <property type="evidence" value="ECO:0007669"/>
    <property type="project" value="UniProtKB-SubCell"/>
</dbReference>
<dbReference type="InterPro" id="IPR002110">
    <property type="entry name" value="Ankyrin_rpt"/>
</dbReference>
<keyword evidence="9" id="KW-0040">ANK repeat</keyword>
<keyword evidence="4 8" id="KW-0489">Methyltransferase</keyword>
<feature type="domain" description="RMT2" evidence="11">
    <location>
        <begin position="166"/>
        <end position="392"/>
    </location>
</feature>
<dbReference type="GO" id="GO:0019702">
    <property type="term" value="F:protein arginine N5-methyltransferase activity"/>
    <property type="evidence" value="ECO:0007669"/>
    <property type="project" value="TreeGrafter"/>
</dbReference>
<evidence type="ECO:0000313" key="13">
    <source>
        <dbReference type="Proteomes" id="UP001212841"/>
    </source>
</evidence>
<evidence type="ECO:0000256" key="5">
    <source>
        <dbReference type="ARBA" id="ARBA00022679"/>
    </source>
</evidence>
<dbReference type="PROSITE" id="PS51559">
    <property type="entry name" value="SAM_RMT2"/>
    <property type="match status" value="1"/>
</dbReference>
<evidence type="ECO:0000259" key="11">
    <source>
        <dbReference type="PROSITE" id="PS51559"/>
    </source>
</evidence>
<keyword evidence="7 8" id="KW-0539">Nucleus</keyword>
<dbReference type="Proteomes" id="UP001212841">
    <property type="component" value="Unassembled WGS sequence"/>
</dbReference>
<keyword evidence="3 8" id="KW-0963">Cytoplasm</keyword>
<evidence type="ECO:0000256" key="7">
    <source>
        <dbReference type="ARBA" id="ARBA00023242"/>
    </source>
</evidence>
<comment type="function">
    <text evidence="1 8">S-adenosyl-L-methionine-dependent protein-arginine N-methyltransferase that methylates the delta-nitrogen atom of arginine residues to form N5-methylarginine (type IV) in target proteins. Monomethylates ribosomal protein L12.</text>
</comment>
<dbReference type="EMBL" id="JADGJD010000346">
    <property type="protein sequence ID" value="KAJ3051903.1"/>
    <property type="molecule type" value="Genomic_DNA"/>
</dbReference>
<dbReference type="InterPro" id="IPR029063">
    <property type="entry name" value="SAM-dependent_MTases_sf"/>
</dbReference>
<evidence type="ECO:0000256" key="8">
    <source>
        <dbReference type="PIRNR" id="PIRNR038148"/>
    </source>
</evidence>
<comment type="caution">
    <text evidence="12">The sequence shown here is derived from an EMBL/GenBank/DDBJ whole genome shotgun (WGS) entry which is preliminary data.</text>
</comment>
<dbReference type="PANTHER" id="PTHR32379">
    <property type="entry name" value="GUANIDINOACETATE N-METHYLTRANSFERASE"/>
    <property type="match status" value="1"/>
</dbReference>
<feature type="repeat" description="ANK" evidence="9">
    <location>
        <begin position="62"/>
        <end position="94"/>
    </location>
</feature>
<reference evidence="12" key="1">
    <citation type="submission" date="2020-05" db="EMBL/GenBank/DDBJ databases">
        <title>Phylogenomic resolution of chytrid fungi.</title>
        <authorList>
            <person name="Stajich J.E."/>
            <person name="Amses K."/>
            <person name="Simmons R."/>
            <person name="Seto K."/>
            <person name="Myers J."/>
            <person name="Bonds A."/>
            <person name="Quandt C.A."/>
            <person name="Barry K."/>
            <person name="Liu P."/>
            <person name="Grigoriev I."/>
            <person name="Longcore J.E."/>
            <person name="James T.Y."/>
        </authorList>
    </citation>
    <scope>NUCLEOTIDE SEQUENCE</scope>
    <source>
        <strain evidence="12">JEL0318</strain>
    </source>
</reference>
<dbReference type="Gene3D" id="3.40.50.150">
    <property type="entry name" value="Vaccinia Virus protein VP39"/>
    <property type="match status" value="1"/>
</dbReference>
<dbReference type="InterPro" id="IPR017408">
    <property type="entry name" value="Arginine_N-MeTrfase_2"/>
</dbReference>
<evidence type="ECO:0000256" key="10">
    <source>
        <dbReference type="SAM" id="MobiDB-lite"/>
    </source>
</evidence>
<dbReference type="PROSITE" id="PS50297">
    <property type="entry name" value="ANK_REP_REGION"/>
    <property type="match status" value="1"/>
</dbReference>
<keyword evidence="13" id="KW-1185">Reference proteome</keyword>
<dbReference type="Gene3D" id="1.25.40.20">
    <property type="entry name" value="Ankyrin repeat-containing domain"/>
    <property type="match status" value="1"/>
</dbReference>
<evidence type="ECO:0000313" key="12">
    <source>
        <dbReference type="EMBL" id="KAJ3051903.1"/>
    </source>
</evidence>
<dbReference type="PIRSF" id="PIRSF038148">
    <property type="entry name" value="Arginine_N-mtfrase-2"/>
    <property type="match status" value="1"/>
</dbReference>
<dbReference type="GO" id="GO:0032259">
    <property type="term" value="P:methylation"/>
    <property type="evidence" value="ECO:0007669"/>
    <property type="project" value="UniProtKB-KW"/>
</dbReference>
<dbReference type="EC" id="2.1.1.-" evidence="8"/>
<evidence type="ECO:0000256" key="1">
    <source>
        <dbReference type="ARBA" id="ARBA00002207"/>
    </source>
</evidence>
<accession>A0AAD5SE87</accession>
<evidence type="ECO:0000256" key="3">
    <source>
        <dbReference type="ARBA" id="ARBA00022490"/>
    </source>
</evidence>